<keyword evidence="4" id="KW-1185">Reference proteome</keyword>
<dbReference type="InterPro" id="IPR001810">
    <property type="entry name" value="F-box_dom"/>
</dbReference>
<dbReference type="Proteomes" id="UP000559256">
    <property type="component" value="Unassembled WGS sequence"/>
</dbReference>
<sequence length="521" mass="56205">MGFFDYFDQEHLVSFDLAVVSKSSTLLPARLPPSAASRALPHLPLELVLLIFQHANDKYTYLSSSLVCRAWSLPAQQFLFNHVSLSSQSACLSFIDTISASPALASSVQTLSASIDHNQPFGLSQLSFAHAFAQCPNITDLRISLYGCAQRGTGKDIVGIPDVARMRRLAPSWDQETLELLRVGGQGQVKKLRFSNWSENRTSLNQLLEVFEELDELVIVGTSPEVPTSSSASGTPLPPSISLSSLRINIHSRTHPSPDYLSWLLHTSSTTSSLRSITFDRVPPAPVLDFVLNDEGISKGLEELRVCGLPPVAPATNAVVIAGNAAVASNAAVSTSNPKAVESILTTLSSLPRLKTLSIEQPASFLRVLLTKSLPPSIEHLAFGLEVEDPSLSDSSTSSRGHARSTSLAVPQGRPRAASHARSSSLSTLPKLGINQGPIAGGPVGMKTLVQTIRNELEDLKSLKVLLVDSDDDVTAGGVGVNDIRKSESKWLASLKMVCAQRGVEVEFERDVRRWRESFQC</sequence>
<evidence type="ECO:0000313" key="4">
    <source>
        <dbReference type="Proteomes" id="UP000559256"/>
    </source>
</evidence>
<comment type="caution">
    <text evidence="3">The sequence shown here is derived from an EMBL/GenBank/DDBJ whole genome shotgun (WGS) entry which is preliminary data.</text>
</comment>
<dbReference type="Pfam" id="PF12937">
    <property type="entry name" value="F-box-like"/>
    <property type="match status" value="1"/>
</dbReference>
<feature type="domain" description="F-box" evidence="2">
    <location>
        <begin position="41"/>
        <end position="83"/>
    </location>
</feature>
<evidence type="ECO:0000259" key="2">
    <source>
        <dbReference type="Pfam" id="PF12937"/>
    </source>
</evidence>
<reference evidence="3 4" key="1">
    <citation type="journal article" date="2020" name="ISME J.">
        <title>Uncovering the hidden diversity of litter-decomposition mechanisms in mushroom-forming fungi.</title>
        <authorList>
            <person name="Floudas D."/>
            <person name="Bentzer J."/>
            <person name="Ahren D."/>
            <person name="Johansson T."/>
            <person name="Persson P."/>
            <person name="Tunlid A."/>
        </authorList>
    </citation>
    <scope>NUCLEOTIDE SEQUENCE [LARGE SCALE GENOMIC DNA]</scope>
    <source>
        <strain evidence="3 4">CBS 291.85</strain>
    </source>
</reference>
<evidence type="ECO:0000256" key="1">
    <source>
        <dbReference type="SAM" id="MobiDB-lite"/>
    </source>
</evidence>
<dbReference type="AlphaFoldDB" id="A0A8H5CPQ0"/>
<proteinExistence type="predicted"/>
<gene>
    <name evidence="3" type="ORF">D9758_009697</name>
</gene>
<name>A0A8H5CPQ0_9AGAR</name>
<accession>A0A8H5CPQ0</accession>
<evidence type="ECO:0000313" key="3">
    <source>
        <dbReference type="EMBL" id="KAF5345144.1"/>
    </source>
</evidence>
<organism evidence="3 4">
    <name type="scientific">Tetrapyrgos nigripes</name>
    <dbReference type="NCBI Taxonomy" id="182062"/>
    <lineage>
        <taxon>Eukaryota</taxon>
        <taxon>Fungi</taxon>
        <taxon>Dikarya</taxon>
        <taxon>Basidiomycota</taxon>
        <taxon>Agaricomycotina</taxon>
        <taxon>Agaricomycetes</taxon>
        <taxon>Agaricomycetidae</taxon>
        <taxon>Agaricales</taxon>
        <taxon>Marasmiineae</taxon>
        <taxon>Marasmiaceae</taxon>
        <taxon>Tetrapyrgos</taxon>
    </lineage>
</organism>
<feature type="region of interest" description="Disordered" evidence="1">
    <location>
        <begin position="389"/>
        <end position="432"/>
    </location>
</feature>
<feature type="compositionally biased region" description="Low complexity" evidence="1">
    <location>
        <begin position="414"/>
        <end position="427"/>
    </location>
</feature>
<dbReference type="EMBL" id="JAACJM010000114">
    <property type="protein sequence ID" value="KAF5345144.1"/>
    <property type="molecule type" value="Genomic_DNA"/>
</dbReference>
<dbReference type="OrthoDB" id="2522283at2759"/>
<protein>
    <recommendedName>
        <fullName evidence="2">F-box domain-containing protein</fullName>
    </recommendedName>
</protein>